<gene>
    <name evidence="2" type="ORF">GRJ2_001670500</name>
</gene>
<feature type="region of interest" description="Disordered" evidence="1">
    <location>
        <begin position="36"/>
        <end position="71"/>
    </location>
</feature>
<keyword evidence="3" id="KW-1185">Reference proteome</keyword>
<evidence type="ECO:0000256" key="1">
    <source>
        <dbReference type="SAM" id="MobiDB-lite"/>
    </source>
</evidence>
<accession>A0ABC9X543</accession>
<feature type="compositionally biased region" description="Basic and acidic residues" evidence="1">
    <location>
        <begin position="36"/>
        <end position="57"/>
    </location>
</feature>
<organism evidence="2 3">
    <name type="scientific">Grus japonensis</name>
    <name type="common">Japanese crane</name>
    <name type="synonym">Red-crowned crane</name>
    <dbReference type="NCBI Taxonomy" id="30415"/>
    <lineage>
        <taxon>Eukaryota</taxon>
        <taxon>Metazoa</taxon>
        <taxon>Chordata</taxon>
        <taxon>Craniata</taxon>
        <taxon>Vertebrata</taxon>
        <taxon>Euteleostomi</taxon>
        <taxon>Archelosauria</taxon>
        <taxon>Archosauria</taxon>
        <taxon>Dinosauria</taxon>
        <taxon>Saurischia</taxon>
        <taxon>Theropoda</taxon>
        <taxon>Coelurosauria</taxon>
        <taxon>Aves</taxon>
        <taxon>Neognathae</taxon>
        <taxon>Neoaves</taxon>
        <taxon>Gruiformes</taxon>
        <taxon>Gruidae</taxon>
        <taxon>Grus</taxon>
    </lineage>
</organism>
<dbReference type="Proteomes" id="UP001623348">
    <property type="component" value="Unassembled WGS sequence"/>
</dbReference>
<comment type="caution">
    <text evidence="2">The sequence shown here is derived from an EMBL/GenBank/DDBJ whole genome shotgun (WGS) entry which is preliminary data.</text>
</comment>
<feature type="compositionally biased region" description="Acidic residues" evidence="1">
    <location>
        <begin position="58"/>
        <end position="71"/>
    </location>
</feature>
<name>A0ABC9X543_GRUJA</name>
<sequence length="71" mass="8228">MYLALDSYHFFAGYQILYLEKEIGYLVNEREIDFADGGSKTREGNLGEDKWKSGDRLNEEEEGRAEEQDST</sequence>
<proteinExistence type="predicted"/>
<reference evidence="2 3" key="1">
    <citation type="submission" date="2024-06" db="EMBL/GenBank/DDBJ databases">
        <title>The draft genome of Grus japonensis, version 3.</title>
        <authorList>
            <person name="Nabeshima K."/>
            <person name="Suzuki S."/>
            <person name="Onuma M."/>
        </authorList>
    </citation>
    <scope>NUCLEOTIDE SEQUENCE [LARGE SCALE GENOMIC DNA]</scope>
    <source>
        <strain evidence="2 3">451A</strain>
    </source>
</reference>
<dbReference type="AlphaFoldDB" id="A0ABC9X543"/>
<evidence type="ECO:0000313" key="3">
    <source>
        <dbReference type="Proteomes" id="UP001623348"/>
    </source>
</evidence>
<dbReference type="EMBL" id="BAAFJT010000007">
    <property type="protein sequence ID" value="GAB0192052.1"/>
    <property type="molecule type" value="Genomic_DNA"/>
</dbReference>
<protein>
    <submittedName>
        <fullName evidence="2">Uncharacterized protein</fullName>
    </submittedName>
</protein>
<evidence type="ECO:0000313" key="2">
    <source>
        <dbReference type="EMBL" id="GAB0192052.1"/>
    </source>
</evidence>